<organism evidence="1 2">
    <name type="scientific">Coprinopsis marcescibilis</name>
    <name type="common">Agaric fungus</name>
    <name type="synonym">Psathyrella marcescibilis</name>
    <dbReference type="NCBI Taxonomy" id="230819"/>
    <lineage>
        <taxon>Eukaryota</taxon>
        <taxon>Fungi</taxon>
        <taxon>Dikarya</taxon>
        <taxon>Basidiomycota</taxon>
        <taxon>Agaricomycotina</taxon>
        <taxon>Agaricomycetes</taxon>
        <taxon>Agaricomycetidae</taxon>
        <taxon>Agaricales</taxon>
        <taxon>Agaricineae</taxon>
        <taxon>Psathyrellaceae</taxon>
        <taxon>Coprinopsis</taxon>
    </lineage>
</organism>
<feature type="non-terminal residue" evidence="1">
    <location>
        <position position="66"/>
    </location>
</feature>
<dbReference type="Proteomes" id="UP000307440">
    <property type="component" value="Unassembled WGS sequence"/>
</dbReference>
<dbReference type="OrthoDB" id="2967277at2759"/>
<dbReference type="AlphaFoldDB" id="A0A5C3KC04"/>
<proteinExistence type="predicted"/>
<evidence type="ECO:0000313" key="2">
    <source>
        <dbReference type="Proteomes" id="UP000307440"/>
    </source>
</evidence>
<keyword evidence="2" id="KW-1185">Reference proteome</keyword>
<feature type="non-terminal residue" evidence="1">
    <location>
        <position position="1"/>
    </location>
</feature>
<reference evidence="1 2" key="1">
    <citation type="journal article" date="2019" name="Nat. Ecol. Evol.">
        <title>Megaphylogeny resolves global patterns of mushroom evolution.</title>
        <authorList>
            <person name="Varga T."/>
            <person name="Krizsan K."/>
            <person name="Foldi C."/>
            <person name="Dima B."/>
            <person name="Sanchez-Garcia M."/>
            <person name="Sanchez-Ramirez S."/>
            <person name="Szollosi G.J."/>
            <person name="Szarkandi J.G."/>
            <person name="Papp V."/>
            <person name="Albert L."/>
            <person name="Andreopoulos W."/>
            <person name="Angelini C."/>
            <person name="Antonin V."/>
            <person name="Barry K.W."/>
            <person name="Bougher N.L."/>
            <person name="Buchanan P."/>
            <person name="Buyck B."/>
            <person name="Bense V."/>
            <person name="Catcheside P."/>
            <person name="Chovatia M."/>
            <person name="Cooper J."/>
            <person name="Damon W."/>
            <person name="Desjardin D."/>
            <person name="Finy P."/>
            <person name="Geml J."/>
            <person name="Haridas S."/>
            <person name="Hughes K."/>
            <person name="Justo A."/>
            <person name="Karasinski D."/>
            <person name="Kautmanova I."/>
            <person name="Kiss B."/>
            <person name="Kocsube S."/>
            <person name="Kotiranta H."/>
            <person name="LaButti K.M."/>
            <person name="Lechner B.E."/>
            <person name="Liimatainen K."/>
            <person name="Lipzen A."/>
            <person name="Lukacs Z."/>
            <person name="Mihaltcheva S."/>
            <person name="Morgado L.N."/>
            <person name="Niskanen T."/>
            <person name="Noordeloos M.E."/>
            <person name="Ohm R.A."/>
            <person name="Ortiz-Santana B."/>
            <person name="Ovrebo C."/>
            <person name="Racz N."/>
            <person name="Riley R."/>
            <person name="Savchenko A."/>
            <person name="Shiryaev A."/>
            <person name="Soop K."/>
            <person name="Spirin V."/>
            <person name="Szebenyi C."/>
            <person name="Tomsovsky M."/>
            <person name="Tulloss R.E."/>
            <person name="Uehling J."/>
            <person name="Grigoriev I.V."/>
            <person name="Vagvolgyi C."/>
            <person name="Papp T."/>
            <person name="Martin F.M."/>
            <person name="Miettinen O."/>
            <person name="Hibbett D.S."/>
            <person name="Nagy L.G."/>
        </authorList>
    </citation>
    <scope>NUCLEOTIDE SEQUENCE [LARGE SCALE GENOMIC DNA]</scope>
    <source>
        <strain evidence="1 2">CBS 121175</strain>
    </source>
</reference>
<gene>
    <name evidence="1" type="ORF">FA15DRAFT_554080</name>
</gene>
<sequence>TFHNRWLNCMKVPKEAHDQMLLSPEAEVVLIDWIKFLGFVGRPVCTATIRPKVLELRGRYSGKHWL</sequence>
<evidence type="ECO:0008006" key="3">
    <source>
        <dbReference type="Google" id="ProtNLM"/>
    </source>
</evidence>
<evidence type="ECO:0000313" key="1">
    <source>
        <dbReference type="EMBL" id="TFK17287.1"/>
    </source>
</evidence>
<name>A0A5C3KC04_COPMA</name>
<accession>A0A5C3KC04</accession>
<dbReference type="EMBL" id="ML210536">
    <property type="protein sequence ID" value="TFK17287.1"/>
    <property type="molecule type" value="Genomic_DNA"/>
</dbReference>
<protein>
    <recommendedName>
        <fullName evidence="3">HTH CENPB-type domain-containing protein</fullName>
    </recommendedName>
</protein>